<name>A0A0N4ZW37_PARTI</name>
<evidence type="ECO:0000313" key="1">
    <source>
        <dbReference type="Proteomes" id="UP000038045"/>
    </source>
</evidence>
<dbReference type="WBParaSite" id="PTRK_0001281700.1">
    <property type="protein sequence ID" value="PTRK_0001281700.1"/>
    <property type="gene ID" value="PTRK_0001281700"/>
</dbReference>
<reference evidence="2" key="1">
    <citation type="submission" date="2017-02" db="UniProtKB">
        <authorList>
            <consortium name="WormBaseParasite"/>
        </authorList>
    </citation>
    <scope>IDENTIFICATION</scope>
</reference>
<dbReference type="Proteomes" id="UP000038045">
    <property type="component" value="Unplaced"/>
</dbReference>
<dbReference type="AlphaFoldDB" id="A0A0N4ZW37"/>
<proteinExistence type="predicted"/>
<keyword evidence="1" id="KW-1185">Reference proteome</keyword>
<evidence type="ECO:0000313" key="2">
    <source>
        <dbReference type="WBParaSite" id="PTRK_0001281700.1"/>
    </source>
</evidence>
<accession>A0A0N4ZW37</accession>
<sequence>MAQLGYNGMEAIINKITTVLSDNLVPFMVQIQNNMNSMINLSDDMETIFGEAYKLVLSFATNQEITNVFCAIKNSLTSNEWSVLYPGMNNFALMNLYVDSC</sequence>
<organism evidence="1 2">
    <name type="scientific">Parastrongyloides trichosuri</name>
    <name type="common">Possum-specific nematode worm</name>
    <dbReference type="NCBI Taxonomy" id="131310"/>
    <lineage>
        <taxon>Eukaryota</taxon>
        <taxon>Metazoa</taxon>
        <taxon>Ecdysozoa</taxon>
        <taxon>Nematoda</taxon>
        <taxon>Chromadorea</taxon>
        <taxon>Rhabditida</taxon>
        <taxon>Tylenchina</taxon>
        <taxon>Panagrolaimomorpha</taxon>
        <taxon>Strongyloidoidea</taxon>
        <taxon>Strongyloididae</taxon>
        <taxon>Parastrongyloides</taxon>
    </lineage>
</organism>
<protein>
    <submittedName>
        <fullName evidence="2">MIF4G_like_2 domain-containing protein</fullName>
    </submittedName>
</protein>